<evidence type="ECO:0000313" key="2">
    <source>
        <dbReference type="Proteomes" id="UP000004756"/>
    </source>
</evidence>
<accession>C0CT13</accession>
<evidence type="ECO:0000313" key="1">
    <source>
        <dbReference type="EMBL" id="EEG57792.1"/>
    </source>
</evidence>
<proteinExistence type="predicted"/>
<comment type="caution">
    <text evidence="1">The sequence shown here is derived from an EMBL/GenBank/DDBJ whole genome shotgun (WGS) entry which is preliminary data.</text>
</comment>
<sequence>MGEESGGKKDVLCAHALAGPPGSVFYDLRIQNGLMFFDVSWEGESNDSNL</sequence>
<protein>
    <submittedName>
        <fullName evidence="1">Uncharacterized protein</fullName>
    </submittedName>
</protein>
<gene>
    <name evidence="1" type="ORF">CLOSTASPAR_00108</name>
</gene>
<organism evidence="1 2">
    <name type="scientific">[Clostridium] asparagiforme DSM 15981</name>
    <dbReference type="NCBI Taxonomy" id="518636"/>
    <lineage>
        <taxon>Bacteria</taxon>
        <taxon>Bacillati</taxon>
        <taxon>Bacillota</taxon>
        <taxon>Clostridia</taxon>
        <taxon>Lachnospirales</taxon>
        <taxon>Lachnospiraceae</taxon>
        <taxon>Enterocloster</taxon>
    </lineage>
</organism>
<keyword evidence="2" id="KW-1185">Reference proteome</keyword>
<name>C0CT13_9FIRM</name>
<dbReference type="Proteomes" id="UP000004756">
    <property type="component" value="Unassembled WGS sequence"/>
</dbReference>
<dbReference type="EMBL" id="ACCJ01000006">
    <property type="protein sequence ID" value="EEG57792.1"/>
    <property type="molecule type" value="Genomic_DNA"/>
</dbReference>
<reference evidence="1 2" key="2">
    <citation type="submission" date="2009-02" db="EMBL/GenBank/DDBJ databases">
        <title>Draft genome sequence of Clostridium asparagiforme (DSM 15981).</title>
        <authorList>
            <person name="Sudarsanam P."/>
            <person name="Ley R."/>
            <person name="Guruge J."/>
            <person name="Turnbaugh P.J."/>
            <person name="Mahowald M."/>
            <person name="Liep D."/>
            <person name="Gordon J."/>
        </authorList>
    </citation>
    <scope>NUCLEOTIDE SEQUENCE [LARGE SCALE GENOMIC DNA]</scope>
    <source>
        <strain evidence="1 2">DSM 15981</strain>
    </source>
</reference>
<dbReference type="AlphaFoldDB" id="C0CT13"/>
<dbReference type="HOGENOM" id="CLU_3116143_0_0_9"/>
<reference evidence="1 2" key="1">
    <citation type="submission" date="2009-01" db="EMBL/GenBank/DDBJ databases">
        <authorList>
            <person name="Fulton L."/>
            <person name="Clifton S."/>
            <person name="Fulton B."/>
            <person name="Xu J."/>
            <person name="Minx P."/>
            <person name="Pepin K.H."/>
            <person name="Johnson M."/>
            <person name="Bhonagiri V."/>
            <person name="Nash W.E."/>
            <person name="Mardis E.R."/>
            <person name="Wilson R.K."/>
        </authorList>
    </citation>
    <scope>NUCLEOTIDE SEQUENCE [LARGE SCALE GENOMIC DNA]</scope>
    <source>
        <strain evidence="1 2">DSM 15981</strain>
    </source>
</reference>